<sequence length="439" mass="49153">MGARAPEETADSSAHEPEDLTGGQLEGQSSGAGELLGKAGVDRGLLTPENTPDPESEVQGSAQESEAQLLAEAESQLLAESIEPVERPTLPPKPLCKKGAKEKQKQRQVPTRRSQRLRKRQNPGDTEDGGAHSVNATVIYGSSEICLALDRNWEEVTYLFPLLQHAAEQGYEELYNFHVVIAAGALQKNAERLGAAPNRSKIHRGQLVKPPKLWKDLEKHPLGNAFKEDAKRKIEALIERGVWKEIPIAQAKSTLIPLKWVFTYKFDKYGWLERCKSRICERGDLQEADWIISTYAATLAARSFRTAMAVAAESDLEVRQLCMTPVALRAKMLYGLAVARGFMPLRGCNWRHARWWSRAPSRPTRPDERRSAQSLHALWSSTIIEASDEVNQDLFWGIRGSGQNYGIVMESTFETWPPTIRGMHYNADMIFAKIPWDES</sequence>
<dbReference type="SUPFAM" id="SSF56176">
    <property type="entry name" value="FAD-binding/transporter-associated domain-like"/>
    <property type="match status" value="1"/>
</dbReference>
<gene>
    <name evidence="2" type="ORF">DL764_007496</name>
</gene>
<evidence type="ECO:0000256" key="1">
    <source>
        <dbReference type="SAM" id="MobiDB-lite"/>
    </source>
</evidence>
<name>A0A4Q4T3S9_9PEZI</name>
<reference evidence="2 3" key="1">
    <citation type="submission" date="2018-06" db="EMBL/GenBank/DDBJ databases">
        <title>Complete Genomes of Monosporascus.</title>
        <authorList>
            <person name="Robinson A.J."/>
            <person name="Natvig D.O."/>
        </authorList>
    </citation>
    <scope>NUCLEOTIDE SEQUENCE [LARGE SCALE GENOMIC DNA]</scope>
    <source>
        <strain evidence="2 3">CBS 110550</strain>
    </source>
</reference>
<organism evidence="2 3">
    <name type="scientific">Monosporascus ibericus</name>
    <dbReference type="NCBI Taxonomy" id="155417"/>
    <lineage>
        <taxon>Eukaryota</taxon>
        <taxon>Fungi</taxon>
        <taxon>Dikarya</taxon>
        <taxon>Ascomycota</taxon>
        <taxon>Pezizomycotina</taxon>
        <taxon>Sordariomycetes</taxon>
        <taxon>Xylariomycetidae</taxon>
        <taxon>Xylariales</taxon>
        <taxon>Xylariales incertae sedis</taxon>
        <taxon>Monosporascus</taxon>
    </lineage>
</organism>
<dbReference type="AlphaFoldDB" id="A0A4Q4T3S9"/>
<comment type="caution">
    <text evidence="2">The sequence shown here is derived from an EMBL/GenBank/DDBJ whole genome shotgun (WGS) entry which is preliminary data.</text>
</comment>
<dbReference type="InterPro" id="IPR036318">
    <property type="entry name" value="FAD-bd_PCMH-like_sf"/>
</dbReference>
<evidence type="ECO:0000313" key="3">
    <source>
        <dbReference type="Proteomes" id="UP000293360"/>
    </source>
</evidence>
<protein>
    <submittedName>
        <fullName evidence="2">Uncharacterized protein</fullName>
    </submittedName>
</protein>
<dbReference type="EMBL" id="QJNU01000518">
    <property type="protein sequence ID" value="RYO96289.1"/>
    <property type="molecule type" value="Genomic_DNA"/>
</dbReference>
<dbReference type="GO" id="GO:0050660">
    <property type="term" value="F:flavin adenine dinucleotide binding"/>
    <property type="evidence" value="ECO:0007669"/>
    <property type="project" value="InterPro"/>
</dbReference>
<dbReference type="STRING" id="155417.A0A4Q4T3S9"/>
<feature type="region of interest" description="Disordered" evidence="1">
    <location>
        <begin position="1"/>
        <end position="132"/>
    </location>
</feature>
<keyword evidence="3" id="KW-1185">Reference proteome</keyword>
<proteinExistence type="predicted"/>
<dbReference type="InterPro" id="IPR016169">
    <property type="entry name" value="FAD-bd_PCMH_sub2"/>
</dbReference>
<evidence type="ECO:0000313" key="2">
    <source>
        <dbReference type="EMBL" id="RYO96289.1"/>
    </source>
</evidence>
<dbReference type="OrthoDB" id="415825at2759"/>
<feature type="compositionally biased region" description="Low complexity" evidence="1">
    <location>
        <begin position="61"/>
        <end position="81"/>
    </location>
</feature>
<dbReference type="Proteomes" id="UP000293360">
    <property type="component" value="Unassembled WGS sequence"/>
</dbReference>
<dbReference type="Gene3D" id="3.30.465.10">
    <property type="match status" value="1"/>
</dbReference>
<accession>A0A4Q4T3S9</accession>